<protein>
    <submittedName>
        <fullName evidence="1">Uncharacterized protein</fullName>
    </submittedName>
</protein>
<evidence type="ECO:0000313" key="2">
    <source>
        <dbReference type="Proteomes" id="UP000243588"/>
    </source>
</evidence>
<organism evidence="1 2">
    <name type="scientific">Myroides phaeus</name>
    <dbReference type="NCBI Taxonomy" id="702745"/>
    <lineage>
        <taxon>Bacteria</taxon>
        <taxon>Pseudomonadati</taxon>
        <taxon>Bacteroidota</taxon>
        <taxon>Flavobacteriia</taxon>
        <taxon>Flavobacteriales</taxon>
        <taxon>Flavobacteriaceae</taxon>
        <taxon>Myroides</taxon>
    </lineage>
</organism>
<proteinExistence type="predicted"/>
<name>A0A1G8C4S3_9FLAO</name>
<accession>A0A1G8C4S3</accession>
<sequence length="81" mass="9559">MRHAKKTVMDKIDEKIIAIQTSINMDLLGNLVIQLRNNPQKTLINFVEDWQKSIRWDKAENYSIINQGVDSYPSLWTYYLS</sequence>
<dbReference type="STRING" id="702745.SAMN05421818_103126"/>
<keyword evidence="2" id="KW-1185">Reference proteome</keyword>
<dbReference type="Proteomes" id="UP000243588">
    <property type="component" value="Unassembled WGS sequence"/>
</dbReference>
<gene>
    <name evidence="1" type="ORF">SAMN05421818_103126</name>
</gene>
<evidence type="ECO:0000313" key="1">
    <source>
        <dbReference type="EMBL" id="SDH40412.1"/>
    </source>
</evidence>
<reference evidence="2" key="1">
    <citation type="submission" date="2016-10" db="EMBL/GenBank/DDBJ databases">
        <authorList>
            <person name="Varghese N."/>
            <person name="Submissions S."/>
        </authorList>
    </citation>
    <scope>NUCLEOTIDE SEQUENCE [LARGE SCALE GENOMIC DNA]</scope>
    <source>
        <strain evidence="2">DSM 23313</strain>
    </source>
</reference>
<dbReference type="AlphaFoldDB" id="A0A1G8C4S3"/>
<dbReference type="EMBL" id="FNDQ01000003">
    <property type="protein sequence ID" value="SDH40412.1"/>
    <property type="molecule type" value="Genomic_DNA"/>
</dbReference>